<organism evidence="4 5">
    <name type="scientific">Dreissena polymorpha</name>
    <name type="common">Zebra mussel</name>
    <name type="synonym">Mytilus polymorpha</name>
    <dbReference type="NCBI Taxonomy" id="45954"/>
    <lineage>
        <taxon>Eukaryota</taxon>
        <taxon>Metazoa</taxon>
        <taxon>Spiralia</taxon>
        <taxon>Lophotrochozoa</taxon>
        <taxon>Mollusca</taxon>
        <taxon>Bivalvia</taxon>
        <taxon>Autobranchia</taxon>
        <taxon>Heteroconchia</taxon>
        <taxon>Euheterodonta</taxon>
        <taxon>Imparidentia</taxon>
        <taxon>Neoheterodontei</taxon>
        <taxon>Myida</taxon>
        <taxon>Dreissenoidea</taxon>
        <taxon>Dreissenidae</taxon>
        <taxon>Dreissena</taxon>
    </lineage>
</organism>
<dbReference type="GO" id="GO:0008270">
    <property type="term" value="F:zinc ion binding"/>
    <property type="evidence" value="ECO:0007669"/>
    <property type="project" value="UniProtKB-KW"/>
</dbReference>
<accession>A0A9D4K4G0</accession>
<reference evidence="4" key="2">
    <citation type="submission" date="2020-11" db="EMBL/GenBank/DDBJ databases">
        <authorList>
            <person name="McCartney M.A."/>
            <person name="Auch B."/>
            <person name="Kono T."/>
            <person name="Mallez S."/>
            <person name="Becker A."/>
            <person name="Gohl D.M."/>
            <person name="Silverstein K.A.T."/>
            <person name="Koren S."/>
            <person name="Bechman K.B."/>
            <person name="Herman A."/>
            <person name="Abrahante J.E."/>
            <person name="Garbe J."/>
        </authorList>
    </citation>
    <scope>NUCLEOTIDE SEQUENCE</scope>
    <source>
        <strain evidence="4">Duluth1</strain>
        <tissue evidence="4">Whole animal</tissue>
    </source>
</reference>
<evidence type="ECO:0000313" key="5">
    <source>
        <dbReference type="Proteomes" id="UP000828390"/>
    </source>
</evidence>
<keyword evidence="1" id="KW-0863">Zinc-finger</keyword>
<sequence length="256" mass="29911">MKVHTEDKQPVSVDIKRSRTKDITIKSNYTCDSCTYYTMYKCNLQRHQKIHSNSREDRTEHRQLYVYETCDLFVLIGKIMVHAIVLVGYFPIRLCKAAMITINAVSCSAEVVMSSFLSYVSASQRTFIQKATQNDPLSCEENLVLFKIFNYFCMTRTPDRQKYRDCVYKVAEMSCIYRSLRAMGKICQGIKVYPGLWTILKESDINELYHSMRPTVPGVLSRIKYEFSDHSITLRRAEESIKGYWEVFIEDHIGDF</sequence>
<feature type="domain" description="C2H2-type" evidence="3">
    <location>
        <begin position="29"/>
        <end position="56"/>
    </location>
</feature>
<feature type="transmembrane region" description="Helical" evidence="2">
    <location>
        <begin position="72"/>
        <end position="92"/>
    </location>
</feature>
<dbReference type="PROSITE" id="PS50157">
    <property type="entry name" value="ZINC_FINGER_C2H2_2"/>
    <property type="match status" value="1"/>
</dbReference>
<dbReference type="AlphaFoldDB" id="A0A9D4K4G0"/>
<dbReference type="InterPro" id="IPR013087">
    <property type="entry name" value="Znf_C2H2_type"/>
</dbReference>
<keyword evidence="1" id="KW-0862">Zinc</keyword>
<keyword evidence="2" id="KW-1133">Transmembrane helix</keyword>
<keyword evidence="2" id="KW-0472">Membrane</keyword>
<feature type="transmembrane region" description="Helical" evidence="2">
    <location>
        <begin position="98"/>
        <end position="120"/>
    </location>
</feature>
<evidence type="ECO:0000259" key="3">
    <source>
        <dbReference type="PROSITE" id="PS50157"/>
    </source>
</evidence>
<keyword evidence="5" id="KW-1185">Reference proteome</keyword>
<protein>
    <recommendedName>
        <fullName evidence="3">C2H2-type domain-containing protein</fullName>
    </recommendedName>
</protein>
<dbReference type="Proteomes" id="UP000828390">
    <property type="component" value="Unassembled WGS sequence"/>
</dbReference>
<comment type="caution">
    <text evidence="4">The sequence shown here is derived from an EMBL/GenBank/DDBJ whole genome shotgun (WGS) entry which is preliminary data.</text>
</comment>
<keyword evidence="1" id="KW-0479">Metal-binding</keyword>
<gene>
    <name evidence="4" type="ORF">DPMN_106147</name>
</gene>
<name>A0A9D4K4G0_DREPO</name>
<evidence type="ECO:0000256" key="2">
    <source>
        <dbReference type="SAM" id="Phobius"/>
    </source>
</evidence>
<dbReference type="EMBL" id="JAIWYP010000004">
    <property type="protein sequence ID" value="KAH3832851.1"/>
    <property type="molecule type" value="Genomic_DNA"/>
</dbReference>
<proteinExistence type="predicted"/>
<evidence type="ECO:0000256" key="1">
    <source>
        <dbReference type="PROSITE-ProRule" id="PRU00042"/>
    </source>
</evidence>
<evidence type="ECO:0000313" key="4">
    <source>
        <dbReference type="EMBL" id="KAH3832851.1"/>
    </source>
</evidence>
<keyword evidence="2" id="KW-0812">Transmembrane</keyword>
<reference evidence="4" key="1">
    <citation type="journal article" date="2019" name="bioRxiv">
        <title>The Genome of the Zebra Mussel, Dreissena polymorpha: A Resource for Invasive Species Research.</title>
        <authorList>
            <person name="McCartney M.A."/>
            <person name="Auch B."/>
            <person name="Kono T."/>
            <person name="Mallez S."/>
            <person name="Zhang Y."/>
            <person name="Obille A."/>
            <person name="Becker A."/>
            <person name="Abrahante J.E."/>
            <person name="Garbe J."/>
            <person name="Badalamenti J.P."/>
            <person name="Herman A."/>
            <person name="Mangelson H."/>
            <person name="Liachko I."/>
            <person name="Sullivan S."/>
            <person name="Sone E.D."/>
            <person name="Koren S."/>
            <person name="Silverstein K.A.T."/>
            <person name="Beckman K.B."/>
            <person name="Gohl D.M."/>
        </authorList>
    </citation>
    <scope>NUCLEOTIDE SEQUENCE</scope>
    <source>
        <strain evidence="4">Duluth1</strain>
        <tissue evidence="4">Whole animal</tissue>
    </source>
</reference>